<name>A0A0L8GH25_OCTBM</name>
<dbReference type="EMBL" id="KQ421991">
    <property type="protein sequence ID" value="KOF75850.1"/>
    <property type="molecule type" value="Genomic_DNA"/>
</dbReference>
<sequence length="59" mass="6852">MRGGYRSQSISIQSCSHIHKHTHVNDFKRAHNGKKFTLKPSTPYVITFMLTSLHNYLHV</sequence>
<gene>
    <name evidence="1" type="ORF">OCBIM_22034161mg</name>
</gene>
<organism evidence="1">
    <name type="scientific">Octopus bimaculoides</name>
    <name type="common">California two-spotted octopus</name>
    <dbReference type="NCBI Taxonomy" id="37653"/>
    <lineage>
        <taxon>Eukaryota</taxon>
        <taxon>Metazoa</taxon>
        <taxon>Spiralia</taxon>
        <taxon>Lophotrochozoa</taxon>
        <taxon>Mollusca</taxon>
        <taxon>Cephalopoda</taxon>
        <taxon>Coleoidea</taxon>
        <taxon>Octopodiformes</taxon>
        <taxon>Octopoda</taxon>
        <taxon>Incirrata</taxon>
        <taxon>Octopodidae</taxon>
        <taxon>Octopus</taxon>
    </lineage>
</organism>
<evidence type="ECO:0000313" key="1">
    <source>
        <dbReference type="EMBL" id="KOF75850.1"/>
    </source>
</evidence>
<proteinExistence type="predicted"/>
<protein>
    <submittedName>
        <fullName evidence="1">Uncharacterized protein</fullName>
    </submittedName>
</protein>
<accession>A0A0L8GH25</accession>
<reference evidence="1" key="1">
    <citation type="submission" date="2015-07" db="EMBL/GenBank/DDBJ databases">
        <title>MeaNS - Measles Nucleotide Surveillance Program.</title>
        <authorList>
            <person name="Tran T."/>
            <person name="Druce J."/>
        </authorList>
    </citation>
    <scope>NUCLEOTIDE SEQUENCE</scope>
    <source>
        <strain evidence="1">UCB-OBI-ISO-001</strain>
        <tissue evidence="1">Gonad</tissue>
    </source>
</reference>
<dbReference type="AlphaFoldDB" id="A0A0L8GH25"/>